<gene>
    <name evidence="10" type="ORF">HZ995_15010</name>
</gene>
<feature type="transmembrane region" description="Helical" evidence="9">
    <location>
        <begin position="218"/>
        <end position="239"/>
    </location>
</feature>
<evidence type="ECO:0000313" key="10">
    <source>
        <dbReference type="EMBL" id="QTN35757.1"/>
    </source>
</evidence>
<organism evidence="10 11">
    <name type="scientific">Cognatishimia activa</name>
    <dbReference type="NCBI Taxonomy" id="1715691"/>
    <lineage>
        <taxon>Bacteria</taxon>
        <taxon>Pseudomonadati</taxon>
        <taxon>Pseudomonadota</taxon>
        <taxon>Alphaproteobacteria</taxon>
        <taxon>Rhodobacterales</taxon>
        <taxon>Paracoccaceae</taxon>
        <taxon>Cognatishimia</taxon>
    </lineage>
</organism>
<feature type="transmembrane region" description="Helical" evidence="9">
    <location>
        <begin position="315"/>
        <end position="337"/>
    </location>
</feature>
<accession>A0A975I790</accession>
<dbReference type="GO" id="GO:0030001">
    <property type="term" value="P:metal ion transport"/>
    <property type="evidence" value="ECO:0007669"/>
    <property type="project" value="UniProtKB-ARBA"/>
</dbReference>
<keyword evidence="6 9" id="KW-1133">Transmembrane helix</keyword>
<evidence type="ECO:0000256" key="9">
    <source>
        <dbReference type="SAM" id="Phobius"/>
    </source>
</evidence>
<feature type="transmembrane region" description="Helical" evidence="9">
    <location>
        <begin position="285"/>
        <end position="303"/>
    </location>
</feature>
<dbReference type="GO" id="GO:0005886">
    <property type="term" value="C:plasma membrane"/>
    <property type="evidence" value="ECO:0007669"/>
    <property type="project" value="UniProtKB-SubCell"/>
</dbReference>
<feature type="transmembrane region" description="Helical" evidence="9">
    <location>
        <begin position="194"/>
        <end position="212"/>
    </location>
</feature>
<evidence type="ECO:0000256" key="8">
    <source>
        <dbReference type="ARBA" id="ARBA00023136"/>
    </source>
</evidence>
<dbReference type="PANTHER" id="PTHR32024:SF2">
    <property type="entry name" value="TRK SYSTEM POTASSIUM UPTAKE PROTEIN TRKG-RELATED"/>
    <property type="match status" value="1"/>
</dbReference>
<keyword evidence="4" id="KW-1003">Cell membrane</keyword>
<evidence type="ECO:0000256" key="6">
    <source>
        <dbReference type="ARBA" id="ARBA00022989"/>
    </source>
</evidence>
<dbReference type="AlphaFoldDB" id="A0A975I790"/>
<feature type="transmembrane region" description="Helical" evidence="9">
    <location>
        <begin position="415"/>
        <end position="439"/>
    </location>
</feature>
<feature type="transmembrane region" description="Helical" evidence="9">
    <location>
        <begin position="136"/>
        <end position="158"/>
    </location>
</feature>
<comment type="similarity">
    <text evidence="2">Belongs to the TrkH potassium transport family.</text>
</comment>
<evidence type="ECO:0000256" key="4">
    <source>
        <dbReference type="ARBA" id="ARBA00022475"/>
    </source>
</evidence>
<evidence type="ECO:0000256" key="3">
    <source>
        <dbReference type="ARBA" id="ARBA00022448"/>
    </source>
</evidence>
<protein>
    <submittedName>
        <fullName evidence="10">TrkH family potassium uptake protein</fullName>
    </submittedName>
</protein>
<comment type="subcellular location">
    <subcellularLocation>
        <location evidence="1">Cell membrane</location>
        <topology evidence="1">Multi-pass membrane protein</topology>
    </subcellularLocation>
</comment>
<dbReference type="Pfam" id="PF02386">
    <property type="entry name" value="TrkH"/>
    <property type="match status" value="1"/>
</dbReference>
<feature type="transmembrane region" description="Helical" evidence="9">
    <location>
        <begin position="39"/>
        <end position="58"/>
    </location>
</feature>
<keyword evidence="5 9" id="KW-0812">Transmembrane</keyword>
<evidence type="ECO:0000256" key="2">
    <source>
        <dbReference type="ARBA" id="ARBA00009137"/>
    </source>
</evidence>
<feature type="transmembrane region" description="Helical" evidence="9">
    <location>
        <begin position="246"/>
        <end position="265"/>
    </location>
</feature>
<dbReference type="PANTHER" id="PTHR32024">
    <property type="entry name" value="TRK SYSTEM POTASSIUM UPTAKE PROTEIN TRKG-RELATED"/>
    <property type="match status" value="1"/>
</dbReference>
<evidence type="ECO:0000256" key="7">
    <source>
        <dbReference type="ARBA" id="ARBA00023065"/>
    </source>
</evidence>
<proteinExistence type="inferred from homology"/>
<feature type="transmembrane region" description="Helical" evidence="9">
    <location>
        <begin position="357"/>
        <end position="385"/>
    </location>
</feature>
<dbReference type="KEGG" id="cact:HZ995_15010"/>
<evidence type="ECO:0000313" key="11">
    <source>
        <dbReference type="Proteomes" id="UP000665026"/>
    </source>
</evidence>
<evidence type="ECO:0000256" key="1">
    <source>
        <dbReference type="ARBA" id="ARBA00004651"/>
    </source>
</evidence>
<feature type="transmembrane region" description="Helical" evidence="9">
    <location>
        <begin position="74"/>
        <end position="93"/>
    </location>
</feature>
<keyword evidence="7" id="KW-0406">Ion transport</keyword>
<name>A0A975I790_9RHOB</name>
<dbReference type="GO" id="GO:0008324">
    <property type="term" value="F:monoatomic cation transmembrane transporter activity"/>
    <property type="evidence" value="ECO:0007669"/>
    <property type="project" value="InterPro"/>
</dbReference>
<evidence type="ECO:0000256" key="5">
    <source>
        <dbReference type="ARBA" id="ARBA00022692"/>
    </source>
</evidence>
<dbReference type="EMBL" id="CP060010">
    <property type="protein sequence ID" value="QTN35757.1"/>
    <property type="molecule type" value="Genomic_DNA"/>
</dbReference>
<dbReference type="Proteomes" id="UP000665026">
    <property type="component" value="Chromosome"/>
</dbReference>
<keyword evidence="8 9" id="KW-0472">Membrane</keyword>
<reference evidence="10" key="1">
    <citation type="submission" date="2020-07" db="EMBL/GenBank/DDBJ databases">
        <title>Genome sequences of bacteria associated with the marine, planktonic diatom Thalassiosira profunda strain ECT2AJA-044.</title>
        <authorList>
            <person name="Gargas C.B."/>
            <person name="Roberts W.R."/>
            <person name="Alverson A.J."/>
        </authorList>
    </citation>
    <scope>NUCLEOTIDE SEQUENCE</scope>
    <source>
        <strain evidence="10">ECT2AJA-044</strain>
    </source>
</reference>
<keyword evidence="3" id="KW-0813">Transport</keyword>
<dbReference type="RefSeq" id="WP_209356460.1">
    <property type="nucleotide sequence ID" value="NZ_CP060010.1"/>
</dbReference>
<dbReference type="InterPro" id="IPR003445">
    <property type="entry name" value="Cat_transpt"/>
</dbReference>
<sequence>MWSRLTSQTLLLQFLWLAGVCMFVPAIYAGVTDDFLTARTFLYSGILTLVFATLVTIATQDTPSARMGSLQQSLYALFAALTILPAILAIPFAESLQTTSYVNAYLEMVSALTTTGLDLWEDPARLPDALHLWRGMVAWFGGLMMWIAAVAVFAPLSLGGFEVTARSGFADHTRGTPAAAQIDPVRRWKRAARMLTPIYAGLTFALWIMLAVMGDAPLAALIHAMSVMSTSGISQIGGIENAQSGLGGEIVIFLFLLFALSRQTFSADIGATSRDHIWQDPEFRFGVMFVFAIPLLLFLRHWLGAFEVNEEENIFAALRALWGAIFTVLSFMTTTGFQSVDWQTSQSWSGLGTPGVLLMGLAVIGGGVATTAGGVKLLRVFALYLQGLREMERLVHPNSVSGSGRRDRRIRRKGAVIAWVFFMLFALSLTVVTFLLTFAGSSFEEAVLLAVSTLSTTGPLVQAAAENPVELLSLSLSGKLILCASMVTGRLETLVIIALLTPDLWRN</sequence>